<organism evidence="1 2">
    <name type="scientific">Microbacterium terricola</name>
    <dbReference type="NCBI Taxonomy" id="344163"/>
    <lineage>
        <taxon>Bacteria</taxon>
        <taxon>Bacillati</taxon>
        <taxon>Actinomycetota</taxon>
        <taxon>Actinomycetes</taxon>
        <taxon>Micrococcales</taxon>
        <taxon>Microbacteriaceae</taxon>
        <taxon>Microbacterium</taxon>
    </lineage>
</organism>
<sequence length="293" mass="31307">MSLTLATVADALIEFILSLLRDPDAQAEFDADPEGALAARGLQHAGPSDVAAVAPIIIERTHVVQVGVPQPVYFEREHQSAIVREINQVTSHFQWVDDRDTVVDQSVNQNIWADGDVTQTFDNDAIVASGDEAVAAGNDATVDKTWDESTTIEAGDDVNMGNETDVQVVEDSMNEETDASTTTDDSTVVVVDDSFDEQTGQVDADDSFNDTETVTETADTTIVTDTGTDTAAADPATVETETETVEPETADADVQYEDAATQYVETDLAEDSGGAFSDVEPVIIDESADDDNF</sequence>
<evidence type="ECO:0000313" key="2">
    <source>
        <dbReference type="Proteomes" id="UP001317779"/>
    </source>
</evidence>
<gene>
    <name evidence="1" type="ORF">Microterr_25940</name>
</gene>
<dbReference type="NCBIfam" id="NF038175">
    <property type="entry name" value="IniB_NTERM"/>
    <property type="match status" value="1"/>
</dbReference>
<dbReference type="InterPro" id="IPR049709">
    <property type="entry name" value="IniB-like_N"/>
</dbReference>
<dbReference type="Proteomes" id="UP001317779">
    <property type="component" value="Chromosome"/>
</dbReference>
<dbReference type="RefSeq" id="WP_263797483.1">
    <property type="nucleotide sequence ID" value="NZ_AP027141.1"/>
</dbReference>
<proteinExistence type="predicted"/>
<name>A0ABM8E1V9_9MICO</name>
<keyword evidence="2" id="KW-1185">Reference proteome</keyword>
<protein>
    <submittedName>
        <fullName evidence="1">Uncharacterized protein</fullName>
    </submittedName>
</protein>
<dbReference type="EMBL" id="AP027141">
    <property type="protein sequence ID" value="BDV31934.1"/>
    <property type="molecule type" value="Genomic_DNA"/>
</dbReference>
<accession>A0ABM8E1V9</accession>
<reference evidence="1 2" key="1">
    <citation type="submission" date="2022-12" db="EMBL/GenBank/DDBJ databases">
        <title>Microbacterium terricola strain KV-448 chromosome, complete genome.</title>
        <authorList>
            <person name="Oshima T."/>
            <person name="Moriya T."/>
            <person name="Bessho Y."/>
        </authorList>
    </citation>
    <scope>NUCLEOTIDE SEQUENCE [LARGE SCALE GENOMIC DNA]</scope>
    <source>
        <strain evidence="1 2">KV-448</strain>
    </source>
</reference>
<evidence type="ECO:0000313" key="1">
    <source>
        <dbReference type="EMBL" id="BDV31934.1"/>
    </source>
</evidence>